<protein>
    <recommendedName>
        <fullName evidence="3">Rhodanese domain-containing protein</fullName>
    </recommendedName>
</protein>
<dbReference type="Gene3D" id="3.40.250.10">
    <property type="entry name" value="Rhodanese-like domain"/>
    <property type="match status" value="1"/>
</dbReference>
<accession>A0ABN6X8N3</accession>
<dbReference type="PROSITE" id="PS00380">
    <property type="entry name" value="RHODANESE_1"/>
    <property type="match status" value="1"/>
</dbReference>
<dbReference type="InterPro" id="IPR045078">
    <property type="entry name" value="TST/MPST-like"/>
</dbReference>
<keyword evidence="5" id="KW-1185">Reference proteome</keyword>
<dbReference type="PANTHER" id="PTHR11364:SF27">
    <property type="entry name" value="SULFURTRANSFERASE"/>
    <property type="match status" value="1"/>
</dbReference>
<evidence type="ECO:0000256" key="1">
    <source>
        <dbReference type="ARBA" id="ARBA00022679"/>
    </source>
</evidence>
<reference evidence="5" key="1">
    <citation type="journal article" date="2019" name="Int. J. Syst. Evol. Microbiol.">
        <title>The Global Catalogue of Microorganisms (GCM) 10K type strain sequencing project: providing services to taxonomists for standard genome sequencing and annotation.</title>
        <authorList>
            <consortium name="The Broad Institute Genomics Platform"/>
            <consortium name="The Broad Institute Genome Sequencing Center for Infectious Disease"/>
            <person name="Wu L."/>
            <person name="Ma J."/>
        </authorList>
    </citation>
    <scope>NUCLEOTIDE SEQUENCE [LARGE SCALE GENOMIC DNA]</scope>
    <source>
        <strain evidence="5">NBRC 108565</strain>
    </source>
</reference>
<evidence type="ECO:0000313" key="5">
    <source>
        <dbReference type="Proteomes" id="UP001321475"/>
    </source>
</evidence>
<dbReference type="InterPro" id="IPR001307">
    <property type="entry name" value="Thiosulphate_STrfase_CS"/>
</dbReference>
<gene>
    <name evidence="4" type="ORF">GCM10025865_04510</name>
</gene>
<name>A0ABN6X8N3_9CELL</name>
<evidence type="ECO:0000256" key="2">
    <source>
        <dbReference type="ARBA" id="ARBA00022737"/>
    </source>
</evidence>
<dbReference type="SMART" id="SM00450">
    <property type="entry name" value="RHOD"/>
    <property type="match status" value="1"/>
</dbReference>
<evidence type="ECO:0000313" key="4">
    <source>
        <dbReference type="EMBL" id="BDZ41152.1"/>
    </source>
</evidence>
<keyword evidence="1" id="KW-0808">Transferase</keyword>
<dbReference type="EMBL" id="AP027729">
    <property type="protein sequence ID" value="BDZ41152.1"/>
    <property type="molecule type" value="Genomic_DNA"/>
</dbReference>
<dbReference type="PANTHER" id="PTHR11364">
    <property type="entry name" value="THIOSULFATE SULFERTANSFERASE"/>
    <property type="match status" value="1"/>
</dbReference>
<organism evidence="4 5">
    <name type="scientific">Paraoerskovia sediminicola</name>
    <dbReference type="NCBI Taxonomy" id="1138587"/>
    <lineage>
        <taxon>Bacteria</taxon>
        <taxon>Bacillati</taxon>
        <taxon>Actinomycetota</taxon>
        <taxon>Actinomycetes</taxon>
        <taxon>Micrococcales</taxon>
        <taxon>Cellulomonadaceae</taxon>
        <taxon>Paraoerskovia</taxon>
    </lineage>
</organism>
<dbReference type="Pfam" id="PF00581">
    <property type="entry name" value="Rhodanese"/>
    <property type="match status" value="1"/>
</dbReference>
<dbReference type="PROSITE" id="PS50206">
    <property type="entry name" value="RHODANESE_3"/>
    <property type="match status" value="1"/>
</dbReference>
<feature type="domain" description="Rhodanese" evidence="3">
    <location>
        <begin position="23"/>
        <end position="141"/>
    </location>
</feature>
<keyword evidence="2" id="KW-0677">Repeat</keyword>
<dbReference type="SUPFAM" id="SSF52821">
    <property type="entry name" value="Rhodanese/Cell cycle control phosphatase"/>
    <property type="match status" value="1"/>
</dbReference>
<proteinExistence type="predicted"/>
<dbReference type="Proteomes" id="UP001321475">
    <property type="component" value="Chromosome"/>
</dbReference>
<dbReference type="InterPro" id="IPR001763">
    <property type="entry name" value="Rhodanese-like_dom"/>
</dbReference>
<evidence type="ECO:0000259" key="3">
    <source>
        <dbReference type="PROSITE" id="PS50206"/>
    </source>
</evidence>
<dbReference type="CDD" id="cd01448">
    <property type="entry name" value="TST_Repeat_1"/>
    <property type="match status" value="1"/>
</dbReference>
<dbReference type="InterPro" id="IPR036873">
    <property type="entry name" value="Rhodanese-like_dom_sf"/>
</dbReference>
<sequence length="143" mass="15241">MSRTDVLVTVDELALALGAHDPGRVPPVLLDVRWELGRDDGHERYLEGHLPGAVYVPLETELAGPPSPAQGRHPLPAPGDLQDAARRWGVTGTSPVVVYDSVGGTSAARAWWLLRWAGHADVRILDGGVAAWQDAGLSTETGR</sequence>